<feature type="transmembrane region" description="Helical" evidence="1">
    <location>
        <begin position="92"/>
        <end position="113"/>
    </location>
</feature>
<dbReference type="AlphaFoldDB" id="A0A6A6J7Q7"/>
<reference evidence="2" key="1">
    <citation type="journal article" date="2020" name="Stud. Mycol.">
        <title>101 Dothideomycetes genomes: a test case for predicting lifestyles and emergence of pathogens.</title>
        <authorList>
            <person name="Haridas S."/>
            <person name="Albert R."/>
            <person name="Binder M."/>
            <person name="Bloem J."/>
            <person name="Labutti K."/>
            <person name="Salamov A."/>
            <person name="Andreopoulos B."/>
            <person name="Baker S."/>
            <person name="Barry K."/>
            <person name="Bills G."/>
            <person name="Bluhm B."/>
            <person name="Cannon C."/>
            <person name="Castanera R."/>
            <person name="Culley D."/>
            <person name="Daum C."/>
            <person name="Ezra D."/>
            <person name="Gonzalez J."/>
            <person name="Henrissat B."/>
            <person name="Kuo A."/>
            <person name="Liang C."/>
            <person name="Lipzen A."/>
            <person name="Lutzoni F."/>
            <person name="Magnuson J."/>
            <person name="Mondo S."/>
            <person name="Nolan M."/>
            <person name="Ohm R."/>
            <person name="Pangilinan J."/>
            <person name="Park H.-J."/>
            <person name="Ramirez L."/>
            <person name="Alfaro M."/>
            <person name="Sun H."/>
            <person name="Tritt A."/>
            <person name="Yoshinaga Y."/>
            <person name="Zwiers L.-H."/>
            <person name="Turgeon B."/>
            <person name="Goodwin S."/>
            <person name="Spatafora J."/>
            <person name="Crous P."/>
            <person name="Grigoriev I."/>
        </authorList>
    </citation>
    <scope>NUCLEOTIDE SEQUENCE</scope>
    <source>
        <strain evidence="2">CBS 379.55</strain>
    </source>
</reference>
<gene>
    <name evidence="2" type="ORF">EI97DRAFT_504225</name>
</gene>
<feature type="transmembrane region" description="Helical" evidence="1">
    <location>
        <begin position="388"/>
        <end position="408"/>
    </location>
</feature>
<proteinExistence type="predicted"/>
<feature type="transmembrane region" description="Helical" evidence="1">
    <location>
        <begin position="119"/>
        <end position="137"/>
    </location>
</feature>
<evidence type="ECO:0000313" key="2">
    <source>
        <dbReference type="EMBL" id="KAF2272442.1"/>
    </source>
</evidence>
<feature type="transmembrane region" description="Helical" evidence="1">
    <location>
        <begin position="241"/>
        <end position="265"/>
    </location>
</feature>
<dbReference type="OrthoDB" id="28755at2759"/>
<keyword evidence="3" id="KW-1185">Reference proteome</keyword>
<protein>
    <submittedName>
        <fullName evidence="2">Uncharacterized protein</fullName>
    </submittedName>
</protein>
<evidence type="ECO:0000256" key="1">
    <source>
        <dbReference type="SAM" id="Phobius"/>
    </source>
</evidence>
<accession>A0A6A6J7Q7</accession>
<sequence>MGPEPSFKPGHGTYTSLSPFWNPSRRSRFLWTLCAGTSLLTSKYLFINAHLNYPVHIHLLQLSPLAVYTTLNYRARRRRDQTASQSSTKPSWTYLTFLAALMTLAVVSTLQAILHFPNITAFVMLSIVACLVELLLSLLGSPSSRPHDYVWLGLSLPGCCAILAGDYRLTVKGLESAIPAVLLTGTARAMYSRSAARIASKESDVRRFNMVFCCTSFVVTGLWLIFFTSTTLGMMLEVFRWKYMLVLILNVMATSTALAMGRSILLPSLPSEHRMPVINRSEPRVRDIVTIVVLTAAAGLYSSFTIRRSYTTYVQVIAFVVAILCCGGRAFKETLLVQERNAVAHAKMDNSFRFDPVDCEGGTSSDDSDWSSEIEIIMSDEKPVWYSSLRTVAIAVLVLWVLFLGINFTDTVLSFPTMARMRGEKPILDRGYHSPVTNEIVISMHKEPIADVRKLITTLRKMQGLSGARVWIYVKDEDANVDNIKTLTKANKVTILPNVGREGETYLNHILTQWDSLAQQTFFLQADVHNPREFYPRVRNYYIPGRTGMLNLGWSGNLCDCHSCADQFGFYDHTHLFPAVHAKITNSSTECSDVLLSYKGQFVVSASRIRGVPRSVYEELRDALVDPESWAHQPEFLRGQQDSMDKPAFGYVLERMWNLLFQCSKAHVAWKCPTLVSGWRIGGNVADCQCFDG</sequence>
<dbReference type="PANTHER" id="PTHR37490">
    <property type="entry name" value="EXPRESSED PROTEIN"/>
    <property type="match status" value="1"/>
</dbReference>
<organism evidence="2 3">
    <name type="scientific">Westerdykella ornata</name>
    <dbReference type="NCBI Taxonomy" id="318751"/>
    <lineage>
        <taxon>Eukaryota</taxon>
        <taxon>Fungi</taxon>
        <taxon>Dikarya</taxon>
        <taxon>Ascomycota</taxon>
        <taxon>Pezizomycotina</taxon>
        <taxon>Dothideomycetes</taxon>
        <taxon>Pleosporomycetidae</taxon>
        <taxon>Pleosporales</taxon>
        <taxon>Sporormiaceae</taxon>
        <taxon>Westerdykella</taxon>
    </lineage>
</organism>
<keyword evidence="1" id="KW-1133">Transmembrane helix</keyword>
<feature type="transmembrane region" description="Helical" evidence="1">
    <location>
        <begin position="53"/>
        <end position="71"/>
    </location>
</feature>
<dbReference type="Proteomes" id="UP000800097">
    <property type="component" value="Unassembled WGS sequence"/>
</dbReference>
<evidence type="ECO:0000313" key="3">
    <source>
        <dbReference type="Proteomes" id="UP000800097"/>
    </source>
</evidence>
<name>A0A6A6J7Q7_WESOR</name>
<keyword evidence="1" id="KW-0812">Transmembrane</keyword>
<dbReference type="PANTHER" id="PTHR37490:SF1">
    <property type="entry name" value="GLYCOSYLTRANSFERASE 2-LIKE DOMAIN-CONTAINING PROTEIN"/>
    <property type="match status" value="1"/>
</dbReference>
<feature type="transmembrane region" description="Helical" evidence="1">
    <location>
        <begin position="208"/>
        <end position="229"/>
    </location>
</feature>
<feature type="transmembrane region" description="Helical" evidence="1">
    <location>
        <begin position="285"/>
        <end position="304"/>
    </location>
</feature>
<feature type="transmembrane region" description="Helical" evidence="1">
    <location>
        <begin position="310"/>
        <end position="331"/>
    </location>
</feature>
<dbReference type="EMBL" id="ML986521">
    <property type="protein sequence ID" value="KAF2272442.1"/>
    <property type="molecule type" value="Genomic_DNA"/>
</dbReference>
<dbReference type="GeneID" id="54555992"/>
<dbReference type="RefSeq" id="XP_033649981.1">
    <property type="nucleotide sequence ID" value="XM_033802817.1"/>
</dbReference>
<keyword evidence="1" id="KW-0472">Membrane</keyword>